<organism evidence="1 2">
    <name type="scientific">Microdochium trichocladiopsis</name>
    <dbReference type="NCBI Taxonomy" id="1682393"/>
    <lineage>
        <taxon>Eukaryota</taxon>
        <taxon>Fungi</taxon>
        <taxon>Dikarya</taxon>
        <taxon>Ascomycota</taxon>
        <taxon>Pezizomycotina</taxon>
        <taxon>Sordariomycetes</taxon>
        <taxon>Xylariomycetidae</taxon>
        <taxon>Xylariales</taxon>
        <taxon>Microdochiaceae</taxon>
        <taxon>Microdochium</taxon>
    </lineage>
</organism>
<name>A0A9P9BHS9_9PEZI</name>
<dbReference type="AlphaFoldDB" id="A0A9P9BHS9"/>
<dbReference type="EMBL" id="JAGTJQ010000015">
    <property type="protein sequence ID" value="KAH7012274.1"/>
    <property type="molecule type" value="Genomic_DNA"/>
</dbReference>
<proteinExistence type="predicted"/>
<gene>
    <name evidence="1" type="ORF">B0I36DRAFT_340800</name>
</gene>
<comment type="caution">
    <text evidence="1">The sequence shown here is derived from an EMBL/GenBank/DDBJ whole genome shotgun (WGS) entry which is preliminary data.</text>
</comment>
<dbReference type="GeneID" id="70185519"/>
<evidence type="ECO:0000313" key="2">
    <source>
        <dbReference type="Proteomes" id="UP000756346"/>
    </source>
</evidence>
<sequence length="237" mass="26074">MEERMDDECRQLCRAYCSMLGMDEREDGMDGPKLFMWVGEAGWAALEALTEREKAEACGDLERVVRYCNEADPGSDVTATEGGVLLLCWAVKHGIPLSGSDWGAWSDEDPYLLGRSLERQALCGYLVRGGRLPGTEDSRADGVAADEYLCRLALCEECPGHDAVRTWDHLVGVHWTVEDADIARLLFVAYSLSAVVEQLFPRGGKQAELSGLVWKLFGEPDFESPGRARALLALSLA</sequence>
<dbReference type="Proteomes" id="UP000756346">
    <property type="component" value="Unassembled WGS sequence"/>
</dbReference>
<accession>A0A9P9BHS9</accession>
<keyword evidence="2" id="KW-1185">Reference proteome</keyword>
<protein>
    <submittedName>
        <fullName evidence="1">Uncharacterized protein</fullName>
    </submittedName>
</protein>
<evidence type="ECO:0000313" key="1">
    <source>
        <dbReference type="EMBL" id="KAH7012274.1"/>
    </source>
</evidence>
<dbReference type="RefSeq" id="XP_046004650.1">
    <property type="nucleotide sequence ID" value="XM_046155973.1"/>
</dbReference>
<reference evidence="1" key="1">
    <citation type="journal article" date="2021" name="Nat. Commun.">
        <title>Genetic determinants of endophytism in the Arabidopsis root mycobiome.</title>
        <authorList>
            <person name="Mesny F."/>
            <person name="Miyauchi S."/>
            <person name="Thiergart T."/>
            <person name="Pickel B."/>
            <person name="Atanasova L."/>
            <person name="Karlsson M."/>
            <person name="Huettel B."/>
            <person name="Barry K.W."/>
            <person name="Haridas S."/>
            <person name="Chen C."/>
            <person name="Bauer D."/>
            <person name="Andreopoulos W."/>
            <person name="Pangilinan J."/>
            <person name="LaButti K."/>
            <person name="Riley R."/>
            <person name="Lipzen A."/>
            <person name="Clum A."/>
            <person name="Drula E."/>
            <person name="Henrissat B."/>
            <person name="Kohler A."/>
            <person name="Grigoriev I.V."/>
            <person name="Martin F.M."/>
            <person name="Hacquard S."/>
        </authorList>
    </citation>
    <scope>NUCLEOTIDE SEQUENCE</scope>
    <source>
        <strain evidence="1">MPI-CAGE-CH-0230</strain>
    </source>
</reference>